<proteinExistence type="predicted"/>
<sequence>MTMVARKVNLLGFSEYREEGEKKLAAPGDAVIIQRGALRSVLMRCPDGCGETLVVNLDPRVGKSWRLDMRTDKPTLHPSVWRDGGCGSHFIIWRGQLLWCDRFEEGNIEPNFDLVALGRRVLKSLRRRELRSAEEIAADLDEITWEVSRAGQMLVRRKLAICGSGRQKNWFALA</sequence>
<keyword evidence="2" id="KW-1185">Reference proteome</keyword>
<dbReference type="Pfam" id="PF20137">
    <property type="entry name" value="BubE"/>
    <property type="match status" value="1"/>
</dbReference>
<reference evidence="1 2" key="1">
    <citation type="submission" date="2019-03" db="EMBL/GenBank/DDBJ databases">
        <title>Bradyrhizobium diversity isolated from nodules of Chamaecrista fasciculata.</title>
        <authorList>
            <person name="Klepa M.S."/>
            <person name="Urquiaga M.O."/>
            <person name="Hungria M."/>
            <person name="Delamuta J.R."/>
        </authorList>
    </citation>
    <scope>NUCLEOTIDE SEQUENCE [LARGE SCALE GENOMIC DNA]</scope>
    <source>
        <strain evidence="1 2">CNPSo 3448</strain>
    </source>
</reference>
<evidence type="ECO:0000313" key="1">
    <source>
        <dbReference type="EMBL" id="TFV38458.1"/>
    </source>
</evidence>
<comment type="caution">
    <text evidence="1">The sequence shown here is derived from an EMBL/GenBank/DDBJ whole genome shotgun (WGS) entry which is preliminary data.</text>
</comment>
<dbReference type="InterPro" id="IPR045384">
    <property type="entry name" value="DUF6527"/>
</dbReference>
<accession>A0A4Y9L4H6</accession>
<dbReference type="EMBL" id="SPQT01000041">
    <property type="protein sequence ID" value="TFV38458.1"/>
    <property type="molecule type" value="Genomic_DNA"/>
</dbReference>
<dbReference type="OrthoDB" id="8256264at2"/>
<evidence type="ECO:0000313" key="2">
    <source>
        <dbReference type="Proteomes" id="UP000297966"/>
    </source>
</evidence>
<gene>
    <name evidence="1" type="ORF">E4K65_41920</name>
</gene>
<organism evidence="1 2">
    <name type="scientific">Bradyrhizobium niftali</name>
    <dbReference type="NCBI Taxonomy" id="2560055"/>
    <lineage>
        <taxon>Bacteria</taxon>
        <taxon>Pseudomonadati</taxon>
        <taxon>Pseudomonadota</taxon>
        <taxon>Alphaproteobacteria</taxon>
        <taxon>Hyphomicrobiales</taxon>
        <taxon>Nitrobacteraceae</taxon>
        <taxon>Bradyrhizobium</taxon>
    </lineage>
</organism>
<protein>
    <submittedName>
        <fullName evidence="1">Uncharacterized protein</fullName>
    </submittedName>
</protein>
<dbReference type="RefSeq" id="WP_135179088.1">
    <property type="nucleotide sequence ID" value="NZ_JBIYER010000001.1"/>
</dbReference>
<dbReference type="AlphaFoldDB" id="A0A4Y9L4H6"/>
<dbReference type="Proteomes" id="UP000297966">
    <property type="component" value="Unassembled WGS sequence"/>
</dbReference>
<name>A0A4Y9L4H6_9BRAD</name>